<dbReference type="Pfam" id="PF02875">
    <property type="entry name" value="Mur_ligase_C"/>
    <property type="match status" value="1"/>
</dbReference>
<evidence type="ECO:0000256" key="3">
    <source>
        <dbReference type="ARBA" id="ARBA00022618"/>
    </source>
</evidence>
<evidence type="ECO:0000313" key="15">
    <source>
        <dbReference type="EMBL" id="MBC6490578.1"/>
    </source>
</evidence>
<dbReference type="Gene3D" id="3.40.1190.10">
    <property type="entry name" value="Mur-like, catalytic domain"/>
    <property type="match status" value="1"/>
</dbReference>
<dbReference type="InterPro" id="IPR036615">
    <property type="entry name" value="Mur_ligase_C_dom_sf"/>
</dbReference>
<evidence type="ECO:0000256" key="6">
    <source>
        <dbReference type="ARBA" id="ARBA00022960"/>
    </source>
</evidence>
<keyword evidence="8 10" id="KW-0131">Cell cycle</keyword>
<evidence type="ECO:0000256" key="11">
    <source>
        <dbReference type="RuleBase" id="RU004136"/>
    </source>
</evidence>
<organism evidence="15 16">
    <name type="scientific">Flavihumibacter stibioxidans</name>
    <dbReference type="NCBI Taxonomy" id="1834163"/>
    <lineage>
        <taxon>Bacteria</taxon>
        <taxon>Pseudomonadati</taxon>
        <taxon>Bacteroidota</taxon>
        <taxon>Chitinophagia</taxon>
        <taxon>Chitinophagales</taxon>
        <taxon>Chitinophagaceae</taxon>
        <taxon>Flavihumibacter</taxon>
    </lineage>
</organism>
<evidence type="ECO:0000256" key="9">
    <source>
        <dbReference type="ARBA" id="ARBA00023316"/>
    </source>
</evidence>
<dbReference type="SUPFAM" id="SSF53244">
    <property type="entry name" value="MurD-like peptide ligases, peptide-binding domain"/>
    <property type="match status" value="1"/>
</dbReference>
<evidence type="ECO:0000259" key="12">
    <source>
        <dbReference type="Pfam" id="PF01225"/>
    </source>
</evidence>
<name>A0ABR7M6C0_9BACT</name>
<comment type="caution">
    <text evidence="15">The sequence shown here is derived from an EMBL/GenBank/DDBJ whole genome shotgun (WGS) entry which is preliminary data.</text>
</comment>
<dbReference type="InterPro" id="IPR051046">
    <property type="entry name" value="MurCDEF_CellWall_CoF430Synth"/>
</dbReference>
<keyword evidence="16" id="KW-1185">Reference proteome</keyword>
<dbReference type="Proteomes" id="UP000765802">
    <property type="component" value="Unassembled WGS sequence"/>
</dbReference>
<dbReference type="SUPFAM" id="SSF63418">
    <property type="entry name" value="MurE/MurF N-terminal domain"/>
    <property type="match status" value="1"/>
</dbReference>
<feature type="domain" description="Mur ligase central" evidence="14">
    <location>
        <begin position="95"/>
        <end position="283"/>
    </location>
</feature>
<dbReference type="Gene3D" id="3.40.1390.10">
    <property type="entry name" value="MurE/MurF, N-terminal domain"/>
    <property type="match status" value="1"/>
</dbReference>
<dbReference type="PANTHER" id="PTHR43024:SF1">
    <property type="entry name" value="UDP-N-ACETYLMURAMOYL-TRIPEPTIDE--D-ALANYL-D-ALANINE LIGASE"/>
    <property type="match status" value="1"/>
</dbReference>
<dbReference type="InterPro" id="IPR035911">
    <property type="entry name" value="MurE/MurF_N"/>
</dbReference>
<dbReference type="SUPFAM" id="SSF53623">
    <property type="entry name" value="MurD-like peptide ligases, catalytic domain"/>
    <property type="match status" value="1"/>
</dbReference>
<dbReference type="Gene3D" id="3.90.190.20">
    <property type="entry name" value="Mur ligase, C-terminal domain"/>
    <property type="match status" value="1"/>
</dbReference>
<keyword evidence="2 10" id="KW-0436">Ligase</keyword>
<feature type="binding site" evidence="10">
    <location>
        <begin position="97"/>
        <end position="103"/>
    </location>
    <ligand>
        <name>ATP</name>
        <dbReference type="ChEBI" id="CHEBI:30616"/>
    </ligand>
</feature>
<keyword evidence="5 10" id="KW-0067">ATP-binding</keyword>
<feature type="domain" description="Mur ligase C-terminal" evidence="13">
    <location>
        <begin position="307"/>
        <end position="384"/>
    </location>
</feature>
<dbReference type="InterPro" id="IPR013221">
    <property type="entry name" value="Mur_ligase_cen"/>
</dbReference>
<dbReference type="EMBL" id="MBUA01000001">
    <property type="protein sequence ID" value="MBC6490578.1"/>
    <property type="molecule type" value="Genomic_DNA"/>
</dbReference>
<dbReference type="RefSeq" id="WP_187255872.1">
    <property type="nucleotide sequence ID" value="NZ_JBHULF010000006.1"/>
</dbReference>
<comment type="catalytic activity">
    <reaction evidence="10 11">
        <text>D-alanyl-D-alanine + UDP-N-acetyl-alpha-D-muramoyl-L-alanyl-gamma-D-glutamyl-meso-2,6-diaminopimelate + ATP = UDP-N-acetyl-alpha-D-muramoyl-L-alanyl-gamma-D-glutamyl-meso-2,6-diaminopimeloyl-D-alanyl-D-alanine + ADP + phosphate + H(+)</text>
        <dbReference type="Rhea" id="RHEA:28374"/>
        <dbReference type="ChEBI" id="CHEBI:15378"/>
        <dbReference type="ChEBI" id="CHEBI:30616"/>
        <dbReference type="ChEBI" id="CHEBI:43474"/>
        <dbReference type="ChEBI" id="CHEBI:57822"/>
        <dbReference type="ChEBI" id="CHEBI:61386"/>
        <dbReference type="ChEBI" id="CHEBI:83905"/>
        <dbReference type="ChEBI" id="CHEBI:456216"/>
        <dbReference type="EC" id="6.3.2.10"/>
    </reaction>
</comment>
<proteinExistence type="inferred from homology"/>
<dbReference type="NCBIfam" id="TIGR01143">
    <property type="entry name" value="murF"/>
    <property type="match status" value="1"/>
</dbReference>
<evidence type="ECO:0000256" key="7">
    <source>
        <dbReference type="ARBA" id="ARBA00022984"/>
    </source>
</evidence>
<dbReference type="GO" id="GO:0016874">
    <property type="term" value="F:ligase activity"/>
    <property type="evidence" value="ECO:0007669"/>
    <property type="project" value="UniProtKB-KW"/>
</dbReference>
<reference evidence="15 16" key="1">
    <citation type="submission" date="2016-07" db="EMBL/GenBank/DDBJ databases">
        <title>Genome analysis of Flavihumibacter stibioxidans YS-17.</title>
        <authorList>
            <person name="Shi K."/>
            <person name="Han Y."/>
            <person name="Wang G."/>
        </authorList>
    </citation>
    <scope>NUCLEOTIDE SEQUENCE [LARGE SCALE GENOMIC DNA]</scope>
    <source>
        <strain evidence="15 16">YS-17</strain>
    </source>
</reference>
<protein>
    <recommendedName>
        <fullName evidence="10 11">UDP-N-acetylmuramoyl-tripeptide--D-alanyl-D-alanine ligase</fullName>
        <ecNumber evidence="10 11">6.3.2.10</ecNumber>
    </recommendedName>
    <alternativeName>
        <fullName evidence="10">D-alanyl-D-alanine-adding enzyme</fullName>
    </alternativeName>
</protein>
<comment type="similarity">
    <text evidence="10">Belongs to the MurCDEF family. MurF subfamily.</text>
</comment>
<dbReference type="HAMAP" id="MF_02019">
    <property type="entry name" value="MurF"/>
    <property type="match status" value="1"/>
</dbReference>
<keyword evidence="3 10" id="KW-0132">Cell division</keyword>
<dbReference type="InterPro" id="IPR005863">
    <property type="entry name" value="UDP-N-AcMur_synth"/>
</dbReference>
<dbReference type="EC" id="6.3.2.10" evidence="10 11"/>
<comment type="pathway">
    <text evidence="10 11">Cell wall biogenesis; peptidoglycan biosynthesis.</text>
</comment>
<evidence type="ECO:0000256" key="8">
    <source>
        <dbReference type="ARBA" id="ARBA00023306"/>
    </source>
</evidence>
<evidence type="ECO:0000259" key="14">
    <source>
        <dbReference type="Pfam" id="PF08245"/>
    </source>
</evidence>
<accession>A0ABR7M6C0</accession>
<keyword evidence="7 10" id="KW-0573">Peptidoglycan synthesis</keyword>
<gene>
    <name evidence="10" type="primary">murF</name>
    <name evidence="15" type="ORF">BC349_06345</name>
</gene>
<dbReference type="Pfam" id="PF08245">
    <property type="entry name" value="Mur_ligase_M"/>
    <property type="match status" value="1"/>
</dbReference>
<keyword evidence="6 10" id="KW-0133">Cell shape</keyword>
<evidence type="ECO:0000313" key="16">
    <source>
        <dbReference type="Proteomes" id="UP000765802"/>
    </source>
</evidence>
<dbReference type="PANTHER" id="PTHR43024">
    <property type="entry name" value="UDP-N-ACETYLMURAMOYL-TRIPEPTIDE--D-ALANYL-D-ALANINE LIGASE"/>
    <property type="match status" value="1"/>
</dbReference>
<evidence type="ECO:0000256" key="4">
    <source>
        <dbReference type="ARBA" id="ARBA00022741"/>
    </source>
</evidence>
<comment type="subcellular location">
    <subcellularLocation>
        <location evidence="10 11">Cytoplasm</location>
    </subcellularLocation>
</comment>
<sequence length="431" mass="47282">MTTAELYQIYLAHPSVQTDTRKLKQGDIFFALKGDNFNGNAFAQSALDAGASYAVIDEAAYVTGDRTLLVDDVLSALQQLALHHRRQFSIPFIAITGSNGKTTTKELVHAVLSTTYRTYTTEGNLNNHIGIPLTLLKVRPDAQMAVIEMGANHQKEIEGYCKYTEPTHGLITNLGKAHLEGFGGVEGVRKGKGELFDWLRAHEATAFVMWDDEYLRRMSQGIETVIRYGTKEGDIVGEAIASGSTGTEAFLHVKLNRGADTGIIHTQLVGDYNLPNVLAAVAVGKCFGVNEQLIRSAIEAYAPENSRSQLVEKDGNHIVLDAYNANPSSMRAAIENFARLPARQKVLMLGAMAELGKESLDEHRGIVALIGQYPWKAVVLVGGDFAKIEHPYIQLENSLAARDWLKQQGFLDTHLLVKGSRSMQMEKVLQG</sequence>
<dbReference type="InterPro" id="IPR036565">
    <property type="entry name" value="Mur-like_cat_sf"/>
</dbReference>
<dbReference type="InterPro" id="IPR000713">
    <property type="entry name" value="Mur_ligase_N"/>
</dbReference>
<keyword evidence="9 10" id="KW-0961">Cell wall biogenesis/degradation</keyword>
<keyword evidence="4 10" id="KW-0547">Nucleotide-binding</keyword>
<feature type="domain" description="Mur ligase N-terminal catalytic" evidence="12">
    <location>
        <begin position="16"/>
        <end position="80"/>
    </location>
</feature>
<evidence type="ECO:0000256" key="10">
    <source>
        <dbReference type="HAMAP-Rule" id="MF_02019"/>
    </source>
</evidence>
<evidence type="ECO:0000256" key="2">
    <source>
        <dbReference type="ARBA" id="ARBA00022598"/>
    </source>
</evidence>
<evidence type="ECO:0000256" key="1">
    <source>
        <dbReference type="ARBA" id="ARBA00022490"/>
    </source>
</evidence>
<dbReference type="InterPro" id="IPR004101">
    <property type="entry name" value="Mur_ligase_C"/>
</dbReference>
<evidence type="ECO:0000259" key="13">
    <source>
        <dbReference type="Pfam" id="PF02875"/>
    </source>
</evidence>
<comment type="function">
    <text evidence="10 11">Involved in cell wall formation. Catalyzes the final step in the synthesis of UDP-N-acetylmuramoyl-pentapeptide, the precursor of murein.</text>
</comment>
<dbReference type="Pfam" id="PF01225">
    <property type="entry name" value="Mur_ligase"/>
    <property type="match status" value="1"/>
</dbReference>
<keyword evidence="1 10" id="KW-0963">Cytoplasm</keyword>
<evidence type="ECO:0000256" key="5">
    <source>
        <dbReference type="ARBA" id="ARBA00022840"/>
    </source>
</evidence>